<sequence length="183" mass="20087">MDMYEARQRKEKVSRRIDGGGVRQRTEQNGSIIKNKNCNILQLANVENINCPNIGTPHAIGRAIHFLLERDFIANGSQFPGHPTWIRGAEIPINGTGPIPDISFRTPVRGTIRAVGEIKPIGKTVQGQNQLNQYLQSGLSPIDDDDWAQNASFPVTDLDPNATSQTGLVNVNQPVPGLYTYDG</sequence>
<dbReference type="RefSeq" id="WP_235301032.1">
    <property type="nucleotide sequence ID" value="NZ_JADYTI010000026.1"/>
</dbReference>
<keyword evidence="3" id="KW-1185">Reference proteome</keyword>
<dbReference type="Proteomes" id="UP001204579">
    <property type="component" value="Unassembled WGS sequence"/>
</dbReference>
<dbReference type="EMBL" id="JANRHJ010000023">
    <property type="protein sequence ID" value="MCR8875227.1"/>
    <property type="molecule type" value="Genomic_DNA"/>
</dbReference>
<gene>
    <name evidence="2" type="ORF">NW209_14645</name>
</gene>
<proteinExistence type="predicted"/>
<name>A0AAW5N9D2_9BACT</name>
<protein>
    <submittedName>
        <fullName evidence="2">Uncharacterized protein</fullName>
    </submittedName>
</protein>
<evidence type="ECO:0000313" key="3">
    <source>
        <dbReference type="Proteomes" id="UP001204579"/>
    </source>
</evidence>
<reference evidence="2 3" key="1">
    <citation type="submission" date="2022-08" db="EMBL/GenBank/DDBJ databases">
        <authorList>
            <person name="Zeman M."/>
            <person name="Kubasova T."/>
        </authorList>
    </citation>
    <scope>NUCLEOTIDE SEQUENCE [LARGE SCALE GENOMIC DNA]</scope>
    <source>
        <strain evidence="2 3">ET62</strain>
    </source>
</reference>
<dbReference type="AlphaFoldDB" id="A0AAW5N9D2"/>
<organism evidence="2 3">
    <name type="scientific">Phocaeicola barnesiae</name>
    <dbReference type="NCBI Taxonomy" id="376804"/>
    <lineage>
        <taxon>Bacteria</taxon>
        <taxon>Pseudomonadati</taxon>
        <taxon>Bacteroidota</taxon>
        <taxon>Bacteroidia</taxon>
        <taxon>Bacteroidales</taxon>
        <taxon>Bacteroidaceae</taxon>
        <taxon>Phocaeicola</taxon>
    </lineage>
</organism>
<evidence type="ECO:0000256" key="1">
    <source>
        <dbReference type="SAM" id="MobiDB-lite"/>
    </source>
</evidence>
<feature type="region of interest" description="Disordered" evidence="1">
    <location>
        <begin position="1"/>
        <end position="28"/>
    </location>
</feature>
<evidence type="ECO:0000313" key="2">
    <source>
        <dbReference type="EMBL" id="MCR8875227.1"/>
    </source>
</evidence>
<accession>A0AAW5N9D2</accession>
<comment type="caution">
    <text evidence="2">The sequence shown here is derived from an EMBL/GenBank/DDBJ whole genome shotgun (WGS) entry which is preliminary data.</text>
</comment>